<keyword evidence="3" id="KW-1185">Reference proteome</keyword>
<reference evidence="2" key="2">
    <citation type="submission" date="2017-10" db="EMBL/GenBank/DDBJ databases">
        <title>Ladona fulva Genome sequencing and assembly.</title>
        <authorList>
            <person name="Murali S."/>
            <person name="Richards S."/>
            <person name="Bandaranaike D."/>
            <person name="Bellair M."/>
            <person name="Blankenburg K."/>
            <person name="Chao H."/>
            <person name="Dinh H."/>
            <person name="Doddapaneni H."/>
            <person name="Dugan-Rocha S."/>
            <person name="Elkadiri S."/>
            <person name="Gnanaolivu R."/>
            <person name="Hernandez B."/>
            <person name="Skinner E."/>
            <person name="Javaid M."/>
            <person name="Lee S."/>
            <person name="Li M."/>
            <person name="Ming W."/>
            <person name="Munidasa M."/>
            <person name="Muniz J."/>
            <person name="Nguyen L."/>
            <person name="Hughes D."/>
            <person name="Osuji N."/>
            <person name="Pu L.-L."/>
            <person name="Puazo M."/>
            <person name="Qu C."/>
            <person name="Quiroz J."/>
            <person name="Raj R."/>
            <person name="Weissenberger G."/>
            <person name="Xin Y."/>
            <person name="Zou X."/>
            <person name="Han Y."/>
            <person name="Worley K."/>
            <person name="Muzny D."/>
            <person name="Gibbs R."/>
        </authorList>
    </citation>
    <scope>NUCLEOTIDE SEQUENCE</scope>
    <source>
        <strain evidence="2">Sampled in the wild</strain>
    </source>
</reference>
<dbReference type="InterPro" id="IPR029526">
    <property type="entry name" value="PGBD"/>
</dbReference>
<evidence type="ECO:0000313" key="2">
    <source>
        <dbReference type="EMBL" id="KAG8231488.1"/>
    </source>
</evidence>
<comment type="caution">
    <text evidence="2">The sequence shown here is derived from an EMBL/GenBank/DDBJ whole genome shotgun (WGS) entry which is preliminary data.</text>
</comment>
<dbReference type="Pfam" id="PF13843">
    <property type="entry name" value="DDE_Tnp_1_7"/>
    <property type="match status" value="1"/>
</dbReference>
<sequence length="248" mass="28841">MKIFLLVNLSFRIMVVMVLSNFFRGKPIRFELTRRGFGATGTVRENRVKEMYNLPVKIQFKRLKNGNTVYRSDGPLLIMLWNHSNVVAAMTNYFNHQMKAAARYCIMEKKKIFCSNSKSNCRIQFPHGGKPISVVRNGEFTYFRWALDISVSQGWLLSQRLGNNVTWLQFGRECGCYILKHYGTAAIRRIQPSTSSTADDIRTDRLVHFIDRGEKKSKVCVVYKGRTIYICRKFKVSLHPDCFISFHE</sequence>
<organism evidence="2 3">
    <name type="scientific">Ladona fulva</name>
    <name type="common">Scarce chaser dragonfly</name>
    <name type="synonym">Libellula fulva</name>
    <dbReference type="NCBI Taxonomy" id="123851"/>
    <lineage>
        <taxon>Eukaryota</taxon>
        <taxon>Metazoa</taxon>
        <taxon>Ecdysozoa</taxon>
        <taxon>Arthropoda</taxon>
        <taxon>Hexapoda</taxon>
        <taxon>Insecta</taxon>
        <taxon>Pterygota</taxon>
        <taxon>Palaeoptera</taxon>
        <taxon>Odonata</taxon>
        <taxon>Epiprocta</taxon>
        <taxon>Anisoptera</taxon>
        <taxon>Libelluloidea</taxon>
        <taxon>Libellulidae</taxon>
        <taxon>Ladona</taxon>
    </lineage>
</organism>
<gene>
    <name evidence="2" type="ORF">J437_LFUL007678</name>
</gene>
<dbReference type="OrthoDB" id="8300647at2759"/>
<accession>A0A8K0KBT0</accession>
<dbReference type="Proteomes" id="UP000792457">
    <property type="component" value="Unassembled WGS sequence"/>
</dbReference>
<evidence type="ECO:0000259" key="1">
    <source>
        <dbReference type="Pfam" id="PF13843"/>
    </source>
</evidence>
<dbReference type="AlphaFoldDB" id="A0A8K0KBT0"/>
<protein>
    <recommendedName>
        <fullName evidence="1">PiggyBac transposable element-derived protein domain-containing protein</fullName>
    </recommendedName>
</protein>
<proteinExistence type="predicted"/>
<dbReference type="EMBL" id="KZ308556">
    <property type="protein sequence ID" value="KAG8231488.1"/>
    <property type="molecule type" value="Genomic_DNA"/>
</dbReference>
<reference evidence="2" key="1">
    <citation type="submission" date="2013-04" db="EMBL/GenBank/DDBJ databases">
        <authorList>
            <person name="Qu J."/>
            <person name="Murali S.C."/>
            <person name="Bandaranaike D."/>
            <person name="Bellair M."/>
            <person name="Blankenburg K."/>
            <person name="Chao H."/>
            <person name="Dinh H."/>
            <person name="Doddapaneni H."/>
            <person name="Downs B."/>
            <person name="Dugan-Rocha S."/>
            <person name="Elkadiri S."/>
            <person name="Gnanaolivu R.D."/>
            <person name="Hernandez B."/>
            <person name="Javaid M."/>
            <person name="Jayaseelan J.C."/>
            <person name="Lee S."/>
            <person name="Li M."/>
            <person name="Ming W."/>
            <person name="Munidasa M."/>
            <person name="Muniz J."/>
            <person name="Nguyen L."/>
            <person name="Ongeri F."/>
            <person name="Osuji N."/>
            <person name="Pu L.-L."/>
            <person name="Puazo M."/>
            <person name="Qu C."/>
            <person name="Quiroz J."/>
            <person name="Raj R."/>
            <person name="Weissenberger G."/>
            <person name="Xin Y."/>
            <person name="Zou X."/>
            <person name="Han Y."/>
            <person name="Richards S."/>
            <person name="Worley K."/>
            <person name="Muzny D."/>
            <person name="Gibbs R."/>
        </authorList>
    </citation>
    <scope>NUCLEOTIDE SEQUENCE</scope>
    <source>
        <strain evidence="2">Sampled in the wild</strain>
    </source>
</reference>
<name>A0A8K0KBT0_LADFU</name>
<feature type="domain" description="PiggyBac transposable element-derived protein" evidence="1">
    <location>
        <begin position="18"/>
        <end position="99"/>
    </location>
</feature>
<evidence type="ECO:0000313" key="3">
    <source>
        <dbReference type="Proteomes" id="UP000792457"/>
    </source>
</evidence>